<dbReference type="Proteomes" id="UP000266183">
    <property type="component" value="Chromosome"/>
</dbReference>
<keyword evidence="3" id="KW-1185">Reference proteome</keyword>
<organism evidence="2 3">
    <name type="scientific">Chryseolinea soli</name>
    <dbReference type="NCBI Taxonomy" id="2321403"/>
    <lineage>
        <taxon>Bacteria</taxon>
        <taxon>Pseudomonadati</taxon>
        <taxon>Bacteroidota</taxon>
        <taxon>Cytophagia</taxon>
        <taxon>Cytophagales</taxon>
        <taxon>Fulvivirgaceae</taxon>
        <taxon>Chryseolinea</taxon>
    </lineage>
</organism>
<dbReference type="EMBL" id="CP032382">
    <property type="protein sequence ID" value="AYB34276.1"/>
    <property type="molecule type" value="Genomic_DNA"/>
</dbReference>
<feature type="signal peptide" evidence="1">
    <location>
        <begin position="1"/>
        <end position="24"/>
    </location>
</feature>
<evidence type="ECO:0000313" key="3">
    <source>
        <dbReference type="Proteomes" id="UP000266183"/>
    </source>
</evidence>
<evidence type="ECO:0000313" key="2">
    <source>
        <dbReference type="EMBL" id="AYB34276.1"/>
    </source>
</evidence>
<dbReference type="PROSITE" id="PS51257">
    <property type="entry name" value="PROKAR_LIPOPROTEIN"/>
    <property type="match status" value="1"/>
</dbReference>
<reference evidence="3" key="1">
    <citation type="submission" date="2018-09" db="EMBL/GenBank/DDBJ databases">
        <title>Chryseolinea sp. KIS68-18 isolated from soil.</title>
        <authorList>
            <person name="Weon H.-Y."/>
            <person name="Kwon S.-W."/>
            <person name="Lee S.A."/>
        </authorList>
    </citation>
    <scope>NUCLEOTIDE SEQUENCE [LARGE SCALE GENOMIC DNA]</scope>
    <source>
        <strain evidence="3">KIS68-18</strain>
    </source>
</reference>
<proteinExistence type="predicted"/>
<keyword evidence="1" id="KW-0732">Signal</keyword>
<name>A0A385SUQ6_9BACT</name>
<gene>
    <name evidence="2" type="ORF">D4L85_28490</name>
</gene>
<feature type="chain" id="PRO_5017273429" description="Lipocalin-like domain-containing protein" evidence="1">
    <location>
        <begin position="25"/>
        <end position="170"/>
    </location>
</feature>
<dbReference type="KEGG" id="chk:D4L85_28490"/>
<accession>A0A385SUQ6</accession>
<evidence type="ECO:0008006" key="4">
    <source>
        <dbReference type="Google" id="ProtNLM"/>
    </source>
</evidence>
<evidence type="ECO:0000256" key="1">
    <source>
        <dbReference type="SAM" id="SignalP"/>
    </source>
</evidence>
<protein>
    <recommendedName>
        <fullName evidence="4">Lipocalin-like domain-containing protein</fullName>
    </recommendedName>
</protein>
<sequence length="170" mass="19179">MLRHMKTRNVLFYSLLLLLAAACSEEVKPIPYTYTQHFTGTTSRAWKLTGLVIKQAGKGDITFRESDLPQALGSCVADDRYVFYANTLHTYEVQEGASTCQAGDPQLYLTDAWTFSNANATLAFIFPVLSDQQLPYFVRSADDAQMELEIFLDENNTSSYRMTFKATNNN</sequence>
<dbReference type="AlphaFoldDB" id="A0A385SUQ6"/>